<feature type="region of interest" description="Disordered" evidence="11">
    <location>
        <begin position="1"/>
        <end position="45"/>
    </location>
</feature>
<dbReference type="GO" id="GO:0005509">
    <property type="term" value="F:calcium ion binding"/>
    <property type="evidence" value="ECO:0007669"/>
    <property type="project" value="InterPro"/>
</dbReference>
<name>A0A7S1A9Y1_NOCSC</name>
<evidence type="ECO:0000256" key="10">
    <source>
        <dbReference type="ARBA" id="ARBA00048336"/>
    </source>
</evidence>
<feature type="compositionally biased region" description="Low complexity" evidence="11">
    <location>
        <begin position="257"/>
        <end position="281"/>
    </location>
</feature>
<evidence type="ECO:0000256" key="4">
    <source>
        <dbReference type="ARBA" id="ARBA00022723"/>
    </source>
</evidence>
<keyword evidence="5" id="KW-0378">Hydrolase</keyword>
<feature type="compositionally biased region" description="Low complexity" evidence="11">
    <location>
        <begin position="1"/>
        <end position="29"/>
    </location>
</feature>
<dbReference type="PROSITE" id="PS00018">
    <property type="entry name" value="EF_HAND_1"/>
    <property type="match status" value="1"/>
</dbReference>
<comment type="similarity">
    <text evidence="2">Belongs to the PPP phosphatase family.</text>
</comment>
<feature type="compositionally biased region" description="Polar residues" evidence="11">
    <location>
        <begin position="931"/>
        <end position="943"/>
    </location>
</feature>
<dbReference type="PANTHER" id="PTHR11668">
    <property type="entry name" value="SERINE/THREONINE PROTEIN PHOSPHATASE"/>
    <property type="match status" value="1"/>
</dbReference>
<organism evidence="13">
    <name type="scientific">Noctiluca scintillans</name>
    <name type="common">Sea sparkle</name>
    <name type="synonym">Red tide dinoflagellate</name>
    <dbReference type="NCBI Taxonomy" id="2966"/>
    <lineage>
        <taxon>Eukaryota</taxon>
        <taxon>Sar</taxon>
        <taxon>Alveolata</taxon>
        <taxon>Dinophyceae</taxon>
        <taxon>Noctilucales</taxon>
        <taxon>Noctilucaceae</taxon>
        <taxon>Noctiluca</taxon>
    </lineage>
</organism>
<feature type="region of interest" description="Disordered" evidence="11">
    <location>
        <begin position="803"/>
        <end position="828"/>
    </location>
</feature>
<feature type="compositionally biased region" description="Low complexity" evidence="11">
    <location>
        <begin position="884"/>
        <end position="899"/>
    </location>
</feature>
<dbReference type="PRINTS" id="PR00114">
    <property type="entry name" value="STPHPHTASE"/>
</dbReference>
<dbReference type="InterPro" id="IPR004843">
    <property type="entry name" value="Calcineurin-like_PHP"/>
</dbReference>
<accession>A0A7S1A9Y1</accession>
<dbReference type="InterPro" id="IPR011992">
    <property type="entry name" value="EF-hand-dom_pair"/>
</dbReference>
<feature type="compositionally biased region" description="Polar residues" evidence="11">
    <location>
        <begin position="818"/>
        <end position="827"/>
    </location>
</feature>
<protein>
    <recommendedName>
        <fullName evidence="3">protein-serine/threonine phosphatase</fullName>
        <ecNumber evidence="3">3.1.3.16</ecNumber>
    </recommendedName>
</protein>
<feature type="region of interest" description="Disordered" evidence="11">
    <location>
        <begin position="245"/>
        <end position="306"/>
    </location>
</feature>
<dbReference type="GO" id="GO:0005634">
    <property type="term" value="C:nucleus"/>
    <property type="evidence" value="ECO:0007669"/>
    <property type="project" value="TreeGrafter"/>
</dbReference>
<dbReference type="Gene3D" id="3.60.21.10">
    <property type="match status" value="1"/>
</dbReference>
<feature type="compositionally biased region" description="Basic and acidic residues" evidence="11">
    <location>
        <begin position="949"/>
        <end position="965"/>
    </location>
</feature>
<evidence type="ECO:0000256" key="9">
    <source>
        <dbReference type="ARBA" id="ARBA00047761"/>
    </source>
</evidence>
<dbReference type="InterPro" id="IPR002048">
    <property type="entry name" value="EF_hand_dom"/>
</dbReference>
<feature type="compositionally biased region" description="Polar residues" evidence="11">
    <location>
        <begin position="905"/>
        <end position="920"/>
    </location>
</feature>
<keyword evidence="6" id="KW-0106">Calcium</keyword>
<sequence>MSSSNNAAGNSTTKVSTNSTGNSGSSATNRQNRFHSPPVELPSSNAQNFFEEAKITAAEENELRRKFGKFCTKVSDGEEDAYLTLDDFCRMLQYYECTSAQHYEAYFHAIDRNHDDRLTFQEFFLGCCAADPSTVHILNSFTGYERSQYIFDFYDTNRSSTLEFDEFARLTADCLSLPTANPNDEQVKRQAIEKARDFGALEESKALLHFTCIKFKKFYEFIQNERLRGTSRLFRFYKSIIKSRGGHGRRTASSAQGNHANSGSAVAGGSSPMGTSGGTTPVNAPSGHGHSQSHAHEDDEEPLSEREDCEWHAHLLDIDAQFDPDGNENVGMEANEILKAAGAPYISLPPAAPPLRNDFDPSLAQDARSTARKILRSLCAQSADPALIGTSAASSGAQFALASVAQLQLIFAAAARIMESEDMVLTGLQPPVKIFGSLHGQLSDLLSHFKWQQAPVEEGDILYVTYLFLGDYVDRGGYSLEVLTLLLCLKVVHPHRVALLRGLHENRHFNYHLGFRQECERRLGMDGLKIFELANRVFECLSLAAVVGGQIAALGPGVLPPSLTRLDQLRHFKKPLSLPHVAQPRPASAHDRSSEQLLLELFTPGALMPKDMGAFREATPEQVKLFCTQHQLAAVVRSRHIPDRGFSFECNGKLITLTSCTNYCDAPGGNDAAILCVTKEEGTTSIAVRPKVLTAQVAKVYRVMARVRDLGAERSTSAPPPPRWPQQVRDVTPGRRKSGQVRVGTDAASDVAGLLVHSDHSVSPDSELSMSKLAAYPAFGPGRPPADLVPNVALVAAATAMANQNRHRGQGGEENNREQTFASSVTVSPEEWSHLVVQGVTNAGSRAASGSLPDRQSLGARRGNKGQDINLRSEEPDQGGGPPEGRTGSGSTASGCAGAPPLPKTGSTNAARPPTTSSGAPVSGSGRDSKSTAPSTGRNTPQSGGVACQDRRNSNVGKAKDEPKARGPSRPPGVAPSPKASTVAGGARGTRRPSGVDNRSDNASSGGADGDGLVTELQNLMQLLNVSSRGLGVCGLPPAPAPFLRLSRASEQPLVQHLCRQWVDASLSDKQWEEALQMFETELCDTQLRVLPKGGGSEDRWSLETFSMWLMKRGRRLHECSQWFHAFDFDQDEMVGVADFLQGLVSTSCPGSPLPGPASLSTALFLFRLLDLEGNHGSQKLESILKEQASEAQVAQLMQQASDFNFFRTSLMPLLGGDSTLRLQVFSGE</sequence>
<dbReference type="InterPro" id="IPR050341">
    <property type="entry name" value="PP1_catalytic_subunit"/>
</dbReference>
<keyword evidence="7" id="KW-0904">Protein phosphatase</keyword>
<comment type="cofactor">
    <cofactor evidence="1">
        <name>Mn(2+)</name>
        <dbReference type="ChEBI" id="CHEBI:29035"/>
    </cofactor>
</comment>
<keyword evidence="8" id="KW-0464">Manganese</keyword>
<dbReference type="InterPro" id="IPR029052">
    <property type="entry name" value="Metallo-depent_PP-like"/>
</dbReference>
<dbReference type="SUPFAM" id="SSF56300">
    <property type="entry name" value="Metallo-dependent phosphatases"/>
    <property type="match status" value="1"/>
</dbReference>
<dbReference type="PANTHER" id="PTHR11668:SF300">
    <property type="entry name" value="SERINE_THREONINE-PROTEIN PHOSPHATASE"/>
    <property type="match status" value="1"/>
</dbReference>
<evidence type="ECO:0000256" key="3">
    <source>
        <dbReference type="ARBA" id="ARBA00013081"/>
    </source>
</evidence>
<dbReference type="EMBL" id="HBFQ01030901">
    <property type="protein sequence ID" value="CAD8847416.1"/>
    <property type="molecule type" value="Transcribed_RNA"/>
</dbReference>
<feature type="domain" description="EF-hand" evidence="12">
    <location>
        <begin position="98"/>
        <end position="133"/>
    </location>
</feature>
<evidence type="ECO:0000256" key="5">
    <source>
        <dbReference type="ARBA" id="ARBA00022801"/>
    </source>
</evidence>
<dbReference type="SMART" id="SM00156">
    <property type="entry name" value="PP2Ac"/>
    <property type="match status" value="1"/>
</dbReference>
<evidence type="ECO:0000256" key="7">
    <source>
        <dbReference type="ARBA" id="ARBA00022912"/>
    </source>
</evidence>
<feature type="region of interest" description="Disordered" evidence="11">
    <location>
        <begin position="712"/>
        <end position="743"/>
    </location>
</feature>
<dbReference type="GO" id="GO:0004722">
    <property type="term" value="F:protein serine/threonine phosphatase activity"/>
    <property type="evidence" value="ECO:0007669"/>
    <property type="project" value="UniProtKB-EC"/>
</dbReference>
<feature type="region of interest" description="Disordered" evidence="11">
    <location>
        <begin position="844"/>
        <end position="1011"/>
    </location>
</feature>
<proteinExistence type="inferred from homology"/>
<evidence type="ECO:0000259" key="12">
    <source>
        <dbReference type="PROSITE" id="PS50222"/>
    </source>
</evidence>
<dbReference type="PROSITE" id="PS50222">
    <property type="entry name" value="EF_HAND_2"/>
    <property type="match status" value="2"/>
</dbReference>
<dbReference type="EC" id="3.1.3.16" evidence="3"/>
<dbReference type="InterPro" id="IPR006186">
    <property type="entry name" value="Ser/Thr-sp_prot-phosphatase"/>
</dbReference>
<evidence type="ECO:0000256" key="11">
    <source>
        <dbReference type="SAM" id="MobiDB-lite"/>
    </source>
</evidence>
<evidence type="ECO:0000256" key="8">
    <source>
        <dbReference type="ARBA" id="ARBA00023211"/>
    </source>
</evidence>
<comment type="catalytic activity">
    <reaction evidence="9">
        <text>O-phospho-L-seryl-[protein] + H2O = L-seryl-[protein] + phosphate</text>
        <dbReference type="Rhea" id="RHEA:20629"/>
        <dbReference type="Rhea" id="RHEA-COMP:9863"/>
        <dbReference type="Rhea" id="RHEA-COMP:11604"/>
        <dbReference type="ChEBI" id="CHEBI:15377"/>
        <dbReference type="ChEBI" id="CHEBI:29999"/>
        <dbReference type="ChEBI" id="CHEBI:43474"/>
        <dbReference type="ChEBI" id="CHEBI:83421"/>
        <dbReference type="EC" id="3.1.3.16"/>
    </reaction>
</comment>
<dbReference type="Pfam" id="PF00149">
    <property type="entry name" value="Metallophos"/>
    <property type="match status" value="1"/>
</dbReference>
<gene>
    <name evidence="13" type="ORF">NSCI0253_LOCUS21766</name>
</gene>
<evidence type="ECO:0000256" key="1">
    <source>
        <dbReference type="ARBA" id="ARBA00001936"/>
    </source>
</evidence>
<dbReference type="InterPro" id="IPR018247">
    <property type="entry name" value="EF_Hand_1_Ca_BS"/>
</dbReference>
<feature type="domain" description="EF-hand" evidence="12">
    <location>
        <begin position="142"/>
        <end position="177"/>
    </location>
</feature>
<dbReference type="AlphaFoldDB" id="A0A7S1A9Y1"/>
<evidence type="ECO:0000313" key="13">
    <source>
        <dbReference type="EMBL" id="CAD8847416.1"/>
    </source>
</evidence>
<dbReference type="GO" id="GO:0005737">
    <property type="term" value="C:cytoplasm"/>
    <property type="evidence" value="ECO:0007669"/>
    <property type="project" value="TreeGrafter"/>
</dbReference>
<evidence type="ECO:0000256" key="6">
    <source>
        <dbReference type="ARBA" id="ARBA00022837"/>
    </source>
</evidence>
<evidence type="ECO:0000256" key="2">
    <source>
        <dbReference type="ARBA" id="ARBA00008294"/>
    </source>
</evidence>
<comment type="catalytic activity">
    <reaction evidence="10">
        <text>O-phospho-L-threonyl-[protein] + H2O = L-threonyl-[protein] + phosphate</text>
        <dbReference type="Rhea" id="RHEA:47004"/>
        <dbReference type="Rhea" id="RHEA-COMP:11060"/>
        <dbReference type="Rhea" id="RHEA-COMP:11605"/>
        <dbReference type="ChEBI" id="CHEBI:15377"/>
        <dbReference type="ChEBI" id="CHEBI:30013"/>
        <dbReference type="ChEBI" id="CHEBI:43474"/>
        <dbReference type="ChEBI" id="CHEBI:61977"/>
        <dbReference type="EC" id="3.1.3.16"/>
    </reaction>
</comment>
<dbReference type="SUPFAM" id="SSF47473">
    <property type="entry name" value="EF-hand"/>
    <property type="match status" value="1"/>
</dbReference>
<dbReference type="Gene3D" id="1.10.238.10">
    <property type="entry name" value="EF-hand"/>
    <property type="match status" value="1"/>
</dbReference>
<keyword evidence="4" id="KW-0479">Metal-binding</keyword>
<reference evidence="13" key="1">
    <citation type="submission" date="2021-01" db="EMBL/GenBank/DDBJ databases">
        <authorList>
            <person name="Corre E."/>
            <person name="Pelletier E."/>
            <person name="Niang G."/>
            <person name="Scheremetjew M."/>
            <person name="Finn R."/>
            <person name="Kale V."/>
            <person name="Holt S."/>
            <person name="Cochrane G."/>
            <person name="Meng A."/>
            <person name="Brown T."/>
            <person name="Cohen L."/>
        </authorList>
    </citation>
    <scope>NUCLEOTIDE SEQUENCE</scope>
</reference>